<evidence type="ECO:0000256" key="6">
    <source>
        <dbReference type="SAM" id="MobiDB-lite"/>
    </source>
</evidence>
<reference evidence="7" key="1">
    <citation type="journal article" date="2023" name="G3 (Bethesda)">
        <title>A reference genome for the long-term kleptoplast-retaining sea slug Elysia crispata morphotype clarki.</title>
        <authorList>
            <person name="Eastman K.E."/>
            <person name="Pendleton A.L."/>
            <person name="Shaikh M.A."/>
            <person name="Suttiyut T."/>
            <person name="Ogas R."/>
            <person name="Tomko P."/>
            <person name="Gavelis G."/>
            <person name="Widhalm J.R."/>
            <person name="Wisecaver J.H."/>
        </authorList>
    </citation>
    <scope>NUCLEOTIDE SEQUENCE</scope>
    <source>
        <strain evidence="7">ECLA1</strain>
    </source>
</reference>
<dbReference type="Pfam" id="PF00245">
    <property type="entry name" value="Alk_phosphatase"/>
    <property type="match status" value="1"/>
</dbReference>
<dbReference type="PANTHER" id="PTHR11596:SF5">
    <property type="entry name" value="ALKALINE PHOSPHATASE"/>
    <property type="match status" value="1"/>
</dbReference>
<evidence type="ECO:0000313" key="8">
    <source>
        <dbReference type="Proteomes" id="UP001283361"/>
    </source>
</evidence>
<dbReference type="PRINTS" id="PR00113">
    <property type="entry name" value="ALKPHPHTASE"/>
</dbReference>
<keyword evidence="4" id="KW-0479">Metal-binding</keyword>
<dbReference type="EC" id="3.1.3.1" evidence="1"/>
<comment type="cofactor">
    <cofactor evidence="4">
        <name>Zn(2+)</name>
        <dbReference type="ChEBI" id="CHEBI:29105"/>
    </cofactor>
    <text evidence="4">Binds 2 Zn(2+) ions.</text>
</comment>
<comment type="caution">
    <text evidence="7">The sequence shown here is derived from an EMBL/GenBank/DDBJ whole genome shotgun (WGS) entry which is preliminary data.</text>
</comment>
<comment type="similarity">
    <text evidence="5">Belongs to the alkaline phosphatase family.</text>
</comment>
<dbReference type="SUPFAM" id="SSF53649">
    <property type="entry name" value="Alkaline phosphatase-like"/>
    <property type="match status" value="1"/>
</dbReference>
<evidence type="ECO:0000256" key="4">
    <source>
        <dbReference type="PIRSR" id="PIRSR601952-2"/>
    </source>
</evidence>
<protein>
    <recommendedName>
        <fullName evidence="1">alkaline phosphatase</fullName>
        <ecNumber evidence="1">3.1.3.1</ecNumber>
    </recommendedName>
</protein>
<organism evidence="7 8">
    <name type="scientific">Elysia crispata</name>
    <name type="common">lettuce slug</name>
    <dbReference type="NCBI Taxonomy" id="231223"/>
    <lineage>
        <taxon>Eukaryota</taxon>
        <taxon>Metazoa</taxon>
        <taxon>Spiralia</taxon>
        <taxon>Lophotrochozoa</taxon>
        <taxon>Mollusca</taxon>
        <taxon>Gastropoda</taxon>
        <taxon>Heterobranchia</taxon>
        <taxon>Euthyneura</taxon>
        <taxon>Panpulmonata</taxon>
        <taxon>Sacoglossa</taxon>
        <taxon>Placobranchoidea</taxon>
        <taxon>Plakobranchidae</taxon>
        <taxon>Elysia</taxon>
    </lineage>
</organism>
<accession>A0AAE1DLA1</accession>
<dbReference type="Gene3D" id="3.40.720.10">
    <property type="entry name" value="Alkaline Phosphatase, subunit A"/>
    <property type="match status" value="1"/>
</dbReference>
<dbReference type="EMBL" id="JAWDGP010003385">
    <property type="protein sequence ID" value="KAK3774826.1"/>
    <property type="molecule type" value="Genomic_DNA"/>
</dbReference>
<name>A0AAE1DLA1_9GAST</name>
<dbReference type="AlphaFoldDB" id="A0AAE1DLA1"/>
<dbReference type="PANTHER" id="PTHR11596">
    <property type="entry name" value="ALKALINE PHOSPHATASE"/>
    <property type="match status" value="1"/>
</dbReference>
<evidence type="ECO:0000313" key="7">
    <source>
        <dbReference type="EMBL" id="KAK3774826.1"/>
    </source>
</evidence>
<keyword evidence="4" id="KW-0862">Zinc</keyword>
<keyword evidence="2" id="KW-0597">Phosphoprotein</keyword>
<keyword evidence="8" id="KW-1185">Reference proteome</keyword>
<dbReference type="GO" id="GO:0046872">
    <property type="term" value="F:metal ion binding"/>
    <property type="evidence" value="ECO:0007669"/>
    <property type="project" value="UniProtKB-KW"/>
</dbReference>
<evidence type="ECO:0000256" key="5">
    <source>
        <dbReference type="RuleBase" id="RU003946"/>
    </source>
</evidence>
<dbReference type="Proteomes" id="UP001283361">
    <property type="component" value="Unassembled WGS sequence"/>
</dbReference>
<feature type="active site" description="Phosphoserine intermediate" evidence="3">
    <location>
        <position position="119"/>
    </location>
</feature>
<dbReference type="InterPro" id="IPR001952">
    <property type="entry name" value="Alkaline_phosphatase"/>
</dbReference>
<evidence type="ECO:0000256" key="2">
    <source>
        <dbReference type="ARBA" id="ARBA00022553"/>
    </source>
</evidence>
<sequence>MEPTQFSEKGQMRDGWGWGWGGRDAGDVPDSKACDREWWLKSGAQKLRDAVNQRPNVGVAKNVILFVGDGMGVSTVTAMRILKGQKEGYSGEEYQLHMEKMPYTGLVKTYNTNQQTPDSAGTATAFLSGVKTRAGVLGVDDRVEKGDCTYLEEGSLETMVDWALAEGIHADEDRVMNSINISSVAGYS</sequence>
<proteinExistence type="inferred from homology"/>
<keyword evidence="4" id="KW-0460">Magnesium</keyword>
<comment type="cofactor">
    <cofactor evidence="4">
        <name>Mg(2+)</name>
        <dbReference type="ChEBI" id="CHEBI:18420"/>
    </cofactor>
    <text evidence="4">Binds 1 Mg(2+) ion.</text>
</comment>
<dbReference type="InterPro" id="IPR017850">
    <property type="entry name" value="Alkaline_phosphatase_core_sf"/>
</dbReference>
<feature type="binding site" evidence="4">
    <location>
        <position position="69"/>
    </location>
    <ligand>
        <name>Mg(2+)</name>
        <dbReference type="ChEBI" id="CHEBI:18420"/>
    </ligand>
</feature>
<dbReference type="GO" id="GO:0004035">
    <property type="term" value="F:alkaline phosphatase activity"/>
    <property type="evidence" value="ECO:0007669"/>
    <property type="project" value="UniProtKB-EC"/>
</dbReference>
<gene>
    <name evidence="7" type="ORF">RRG08_018817</name>
</gene>
<feature type="binding site" evidence="4">
    <location>
        <position position="69"/>
    </location>
    <ligand>
        <name>Zn(2+)</name>
        <dbReference type="ChEBI" id="CHEBI:29105"/>
        <label>2</label>
    </ligand>
</feature>
<feature type="region of interest" description="Disordered" evidence="6">
    <location>
        <begin position="1"/>
        <end position="22"/>
    </location>
</feature>
<evidence type="ECO:0000256" key="3">
    <source>
        <dbReference type="PIRSR" id="PIRSR601952-1"/>
    </source>
</evidence>
<evidence type="ECO:0000256" key="1">
    <source>
        <dbReference type="ARBA" id="ARBA00012647"/>
    </source>
</evidence>